<keyword evidence="2" id="KW-1185">Reference proteome</keyword>
<sequence length="143" mass="15855">MKHLLTSLLSLVVLASCATKPRDLERCPPGLPSIRVSQAVDCTYPGGQFTLPAGIYQPEAQSSKGIYYVAPERLKTIGIIRDGHERGGLFIANEGWQWAWTGHPGREAADSEITILGKRGIIMPTHYKFEPYVKYTKVKTKGR</sequence>
<dbReference type="RefSeq" id="WP_184344261.1">
    <property type="nucleotide sequence ID" value="NZ_JACHIG010000017.1"/>
</dbReference>
<reference evidence="1 2" key="1">
    <citation type="submission" date="2020-08" db="EMBL/GenBank/DDBJ databases">
        <title>Genomic Encyclopedia of Type Strains, Phase IV (KMG-IV): sequencing the most valuable type-strain genomes for metagenomic binning, comparative biology and taxonomic classification.</title>
        <authorList>
            <person name="Goeker M."/>
        </authorList>
    </citation>
    <scope>NUCLEOTIDE SEQUENCE [LARGE SCALE GENOMIC DNA]</scope>
    <source>
        <strain evidence="1 2">DSM 12252</strain>
    </source>
</reference>
<dbReference type="Proteomes" id="UP000590740">
    <property type="component" value="Unassembled WGS sequence"/>
</dbReference>
<dbReference type="EMBL" id="JACHIG010000017">
    <property type="protein sequence ID" value="MBB5035446.1"/>
    <property type="molecule type" value="Genomic_DNA"/>
</dbReference>
<accession>A0A7W7YFX1</accession>
<dbReference type="AlphaFoldDB" id="A0A7W7YFX1"/>
<organism evidence="1 2">
    <name type="scientific">Prosthecobacter vanneervenii</name>
    <dbReference type="NCBI Taxonomy" id="48466"/>
    <lineage>
        <taxon>Bacteria</taxon>
        <taxon>Pseudomonadati</taxon>
        <taxon>Verrucomicrobiota</taxon>
        <taxon>Verrucomicrobiia</taxon>
        <taxon>Verrucomicrobiales</taxon>
        <taxon>Verrucomicrobiaceae</taxon>
        <taxon>Prosthecobacter</taxon>
    </lineage>
</organism>
<evidence type="ECO:0000313" key="2">
    <source>
        <dbReference type="Proteomes" id="UP000590740"/>
    </source>
</evidence>
<gene>
    <name evidence="1" type="ORF">HNQ65_005057</name>
</gene>
<dbReference type="PROSITE" id="PS51257">
    <property type="entry name" value="PROKAR_LIPOPROTEIN"/>
    <property type="match status" value="1"/>
</dbReference>
<comment type="caution">
    <text evidence="1">The sequence shown here is derived from an EMBL/GenBank/DDBJ whole genome shotgun (WGS) entry which is preliminary data.</text>
</comment>
<protein>
    <recommendedName>
        <fullName evidence="3">Lipoprotein</fullName>
    </recommendedName>
</protein>
<evidence type="ECO:0008006" key="3">
    <source>
        <dbReference type="Google" id="ProtNLM"/>
    </source>
</evidence>
<name>A0A7W7YFX1_9BACT</name>
<proteinExistence type="predicted"/>
<evidence type="ECO:0000313" key="1">
    <source>
        <dbReference type="EMBL" id="MBB5035446.1"/>
    </source>
</evidence>